<sequence>MTKVLMIIPAYNEEGSIVKTTKSIEEFKKQVSFTLDYIVINDGSTDKTKDLLIEQQIPAVHLIKNLGIGGAVQTGYLYAYYNDYDIAVQFDGDGQHDITSIEALVKPIIDEQSDFTIGSRFVEGSPSEFKTSFSRRMGINLISSFIKIKTGRRLLDVTSGYRAANRDVIEYFSQHYPKKYPEPETNALLVKQNKRVEEIGVNMFERLEGKSSITPLKSIRYMIEVLTSIILLSTGRDK</sequence>
<name>A0A430B907_9ENTE</name>
<proteinExistence type="predicted"/>
<reference evidence="2 3" key="1">
    <citation type="submission" date="2017-05" db="EMBL/GenBank/DDBJ databases">
        <title>Vagococcus spp. assemblies.</title>
        <authorList>
            <person name="Gulvik C.A."/>
        </authorList>
    </citation>
    <scope>NUCLEOTIDE SEQUENCE [LARGE SCALE GENOMIC DNA]</scope>
    <source>
        <strain evidence="2 3">SS1714</strain>
    </source>
</reference>
<dbReference type="Gene3D" id="3.90.550.10">
    <property type="entry name" value="Spore Coat Polysaccharide Biosynthesis Protein SpsA, Chain A"/>
    <property type="match status" value="1"/>
</dbReference>
<dbReference type="GO" id="GO:0016740">
    <property type="term" value="F:transferase activity"/>
    <property type="evidence" value="ECO:0007669"/>
    <property type="project" value="UniProtKB-KW"/>
</dbReference>
<dbReference type="SUPFAM" id="SSF53448">
    <property type="entry name" value="Nucleotide-diphospho-sugar transferases"/>
    <property type="match status" value="1"/>
</dbReference>
<comment type="caution">
    <text evidence="2">The sequence shown here is derived from an EMBL/GenBank/DDBJ whole genome shotgun (WGS) entry which is preliminary data.</text>
</comment>
<dbReference type="GO" id="GO:0006487">
    <property type="term" value="P:protein N-linked glycosylation"/>
    <property type="evidence" value="ECO:0007669"/>
    <property type="project" value="TreeGrafter"/>
</dbReference>
<gene>
    <name evidence="2" type="ORF">CBF28_00545</name>
</gene>
<evidence type="ECO:0000313" key="3">
    <source>
        <dbReference type="Proteomes" id="UP000288028"/>
    </source>
</evidence>
<dbReference type="CDD" id="cd04179">
    <property type="entry name" value="DPM_DPG-synthase_like"/>
    <property type="match status" value="1"/>
</dbReference>
<dbReference type="PANTHER" id="PTHR10859">
    <property type="entry name" value="GLYCOSYL TRANSFERASE"/>
    <property type="match status" value="1"/>
</dbReference>
<dbReference type="Pfam" id="PF00535">
    <property type="entry name" value="Glycos_transf_2"/>
    <property type="match status" value="1"/>
</dbReference>
<dbReference type="AlphaFoldDB" id="A0A430B907"/>
<organism evidence="2 3">
    <name type="scientific">Vagococcus carniphilus</name>
    <dbReference type="NCBI Taxonomy" id="218144"/>
    <lineage>
        <taxon>Bacteria</taxon>
        <taxon>Bacillati</taxon>
        <taxon>Bacillota</taxon>
        <taxon>Bacilli</taxon>
        <taxon>Lactobacillales</taxon>
        <taxon>Enterococcaceae</taxon>
        <taxon>Vagococcus</taxon>
    </lineage>
</organism>
<evidence type="ECO:0000259" key="1">
    <source>
        <dbReference type="Pfam" id="PF00535"/>
    </source>
</evidence>
<keyword evidence="3" id="KW-1185">Reference proteome</keyword>
<dbReference type="EMBL" id="NGKB01000001">
    <property type="protein sequence ID" value="RSU16707.1"/>
    <property type="molecule type" value="Genomic_DNA"/>
</dbReference>
<feature type="domain" description="Glycosyltransferase 2-like" evidence="1">
    <location>
        <begin position="7"/>
        <end position="169"/>
    </location>
</feature>
<dbReference type="InterPro" id="IPR029044">
    <property type="entry name" value="Nucleotide-diphossugar_trans"/>
</dbReference>
<keyword evidence="2" id="KW-0808">Transferase</keyword>
<accession>A0A430B907</accession>
<dbReference type="GeneID" id="95579940"/>
<evidence type="ECO:0000313" key="2">
    <source>
        <dbReference type="EMBL" id="RSU16707.1"/>
    </source>
</evidence>
<dbReference type="InterPro" id="IPR001173">
    <property type="entry name" value="Glyco_trans_2-like"/>
</dbReference>
<dbReference type="RefSeq" id="WP_246433309.1">
    <property type="nucleotide sequence ID" value="NZ_CP060720.1"/>
</dbReference>
<dbReference type="PANTHER" id="PTHR10859:SF114">
    <property type="entry name" value="DOLICHOL-PHOSPHATE MANNOSYLTRANSFERASE"/>
    <property type="match status" value="1"/>
</dbReference>
<dbReference type="Proteomes" id="UP000288028">
    <property type="component" value="Unassembled WGS sequence"/>
</dbReference>
<protein>
    <submittedName>
        <fullName evidence="2">Glycosyl transferase family 2</fullName>
    </submittedName>
</protein>